<evidence type="ECO:0000256" key="2">
    <source>
        <dbReference type="SAM" id="SignalP"/>
    </source>
</evidence>
<reference evidence="3 4" key="1">
    <citation type="journal article" date="2018" name="IMA Fungus">
        <title>IMA Genome-F 9: Draft genome sequence of Annulohypoxylon stygium, Aspergillus mulundensis, Berkeleyomyces basicola (syn. Thielaviopsis basicola), Ceratocystis smalleyi, two Cercospora beticola strains, Coleophoma cylindrospora, Fusarium fracticaudum, Phialophora cf. hyalina, and Morchella septimelata.</title>
        <authorList>
            <person name="Wingfield B.D."/>
            <person name="Bills G.F."/>
            <person name="Dong Y."/>
            <person name="Huang W."/>
            <person name="Nel W.J."/>
            <person name="Swalarsk-Parry B.S."/>
            <person name="Vaghefi N."/>
            <person name="Wilken P.M."/>
            <person name="An Z."/>
            <person name="de Beer Z.W."/>
            <person name="De Vos L."/>
            <person name="Chen L."/>
            <person name="Duong T.A."/>
            <person name="Gao Y."/>
            <person name="Hammerbacher A."/>
            <person name="Kikkert J.R."/>
            <person name="Li Y."/>
            <person name="Li H."/>
            <person name="Li K."/>
            <person name="Li Q."/>
            <person name="Liu X."/>
            <person name="Ma X."/>
            <person name="Naidoo K."/>
            <person name="Pethybridge S.J."/>
            <person name="Sun J."/>
            <person name="Steenkamp E.T."/>
            <person name="van der Nest M.A."/>
            <person name="van Wyk S."/>
            <person name="Wingfield M.J."/>
            <person name="Xiong C."/>
            <person name="Yue Q."/>
            <person name="Zhang X."/>
        </authorList>
    </citation>
    <scope>NUCLEOTIDE SEQUENCE [LARGE SCALE GENOMIC DNA]</scope>
    <source>
        <strain evidence="3 4">BP6252</strain>
    </source>
</reference>
<feature type="compositionally biased region" description="Polar residues" evidence="1">
    <location>
        <begin position="194"/>
        <end position="207"/>
    </location>
</feature>
<organism evidence="3 4">
    <name type="scientific">Coleophoma cylindrospora</name>
    <dbReference type="NCBI Taxonomy" id="1849047"/>
    <lineage>
        <taxon>Eukaryota</taxon>
        <taxon>Fungi</taxon>
        <taxon>Dikarya</taxon>
        <taxon>Ascomycota</taxon>
        <taxon>Pezizomycotina</taxon>
        <taxon>Leotiomycetes</taxon>
        <taxon>Helotiales</taxon>
        <taxon>Dermateaceae</taxon>
        <taxon>Coleophoma</taxon>
    </lineage>
</organism>
<feature type="region of interest" description="Disordered" evidence="1">
    <location>
        <begin position="194"/>
        <end position="232"/>
    </location>
</feature>
<dbReference type="OrthoDB" id="10353150at2759"/>
<dbReference type="AlphaFoldDB" id="A0A3D8QW61"/>
<keyword evidence="4" id="KW-1185">Reference proteome</keyword>
<feature type="compositionally biased region" description="Low complexity" evidence="1">
    <location>
        <begin position="219"/>
        <end position="230"/>
    </location>
</feature>
<proteinExistence type="predicted"/>
<name>A0A3D8QW61_9HELO</name>
<evidence type="ECO:0000313" key="3">
    <source>
        <dbReference type="EMBL" id="RDW66066.1"/>
    </source>
</evidence>
<evidence type="ECO:0000256" key="1">
    <source>
        <dbReference type="SAM" id="MobiDB-lite"/>
    </source>
</evidence>
<feature type="chain" id="PRO_5017753992" evidence="2">
    <location>
        <begin position="21"/>
        <end position="298"/>
    </location>
</feature>
<protein>
    <submittedName>
        <fullName evidence="3">Uncharacterized protein</fullName>
    </submittedName>
</protein>
<gene>
    <name evidence="3" type="ORF">BP6252_09701</name>
</gene>
<comment type="caution">
    <text evidence="3">The sequence shown here is derived from an EMBL/GenBank/DDBJ whole genome shotgun (WGS) entry which is preliminary data.</text>
</comment>
<evidence type="ECO:0000313" key="4">
    <source>
        <dbReference type="Proteomes" id="UP000256645"/>
    </source>
</evidence>
<feature type="signal peptide" evidence="2">
    <location>
        <begin position="1"/>
        <end position="20"/>
    </location>
</feature>
<dbReference type="Proteomes" id="UP000256645">
    <property type="component" value="Unassembled WGS sequence"/>
</dbReference>
<dbReference type="EMBL" id="PDLM01000011">
    <property type="protein sequence ID" value="RDW66066.1"/>
    <property type="molecule type" value="Genomic_DNA"/>
</dbReference>
<sequence>MRFTLFTSAIIGAIFSGAFGIPVPLPTSGTVQAVALTTTTPPIASTTVVMLNLATPASTPKLERPAYPNELSLHFEEHNVPSHEKWAKDQEAVMFLEEDSLAADVQAKLNEATSMQREADELEELTARGKERVSQRRARIAELRPAADKLRVEAVEEMEKSHLTQPHQARDEVRVNHPAAPIDLGQLYRNMAASNPSTSSIMPNATRGSPLVETRLHPRGSSGPPRSSLPVAQGSLDKAFFPKPKKPVSKTECPPCTMAGERLVYDLEQNTCVPTTNEDNVCPRIPAPGDPDYIARRS</sequence>
<keyword evidence="2" id="KW-0732">Signal</keyword>
<accession>A0A3D8QW61</accession>